<evidence type="ECO:0000256" key="2">
    <source>
        <dbReference type="ARBA" id="ARBA00022803"/>
    </source>
</evidence>
<protein>
    <submittedName>
        <fullName evidence="4">TPR-like protein</fullName>
    </submittedName>
</protein>
<dbReference type="EMBL" id="MCFD01000003">
    <property type="protein sequence ID" value="ORX72064.1"/>
    <property type="molecule type" value="Genomic_DNA"/>
</dbReference>
<evidence type="ECO:0000256" key="3">
    <source>
        <dbReference type="PROSITE-ProRule" id="PRU00339"/>
    </source>
</evidence>
<dbReference type="AlphaFoldDB" id="A0A1Y1WG04"/>
<dbReference type="Proteomes" id="UP000193922">
    <property type="component" value="Unassembled WGS sequence"/>
</dbReference>
<organism evidence="4 5">
    <name type="scientific">Linderina pennispora</name>
    <dbReference type="NCBI Taxonomy" id="61395"/>
    <lineage>
        <taxon>Eukaryota</taxon>
        <taxon>Fungi</taxon>
        <taxon>Fungi incertae sedis</taxon>
        <taxon>Zoopagomycota</taxon>
        <taxon>Kickxellomycotina</taxon>
        <taxon>Kickxellomycetes</taxon>
        <taxon>Kickxellales</taxon>
        <taxon>Kickxellaceae</taxon>
        <taxon>Linderina</taxon>
    </lineage>
</organism>
<dbReference type="Gene3D" id="1.25.40.10">
    <property type="entry name" value="Tetratricopeptide repeat domain"/>
    <property type="match status" value="1"/>
</dbReference>
<dbReference type="InterPro" id="IPR011990">
    <property type="entry name" value="TPR-like_helical_dom_sf"/>
</dbReference>
<sequence length="76" mass="8499">MSTSDELKSLGNKAFAAGSHEEAINHFTKAIEIDPTNHVLYSNRSASLASLKRYAEALKDAEKTVEIKPWPRTRRV</sequence>
<evidence type="ECO:0000313" key="5">
    <source>
        <dbReference type="Proteomes" id="UP000193922"/>
    </source>
</evidence>
<dbReference type="Pfam" id="PF00515">
    <property type="entry name" value="TPR_1"/>
    <property type="match status" value="1"/>
</dbReference>
<dbReference type="RefSeq" id="XP_040745488.1">
    <property type="nucleotide sequence ID" value="XM_040883059.1"/>
</dbReference>
<dbReference type="InterPro" id="IPR019734">
    <property type="entry name" value="TPR_rpt"/>
</dbReference>
<gene>
    <name evidence="4" type="ORF">DL89DRAFT_107172</name>
</gene>
<comment type="caution">
    <text evidence="4">The sequence shown here is derived from an EMBL/GenBank/DDBJ whole genome shotgun (WGS) entry which is preliminary data.</text>
</comment>
<dbReference type="PANTHER" id="PTHR22904:SF523">
    <property type="entry name" value="STRESS-INDUCED-PHOSPHOPROTEIN 1"/>
    <property type="match status" value="1"/>
</dbReference>
<evidence type="ECO:0000313" key="4">
    <source>
        <dbReference type="EMBL" id="ORX72064.1"/>
    </source>
</evidence>
<dbReference type="SMART" id="SM00028">
    <property type="entry name" value="TPR"/>
    <property type="match status" value="2"/>
</dbReference>
<evidence type="ECO:0000256" key="1">
    <source>
        <dbReference type="ARBA" id="ARBA00022737"/>
    </source>
</evidence>
<dbReference type="GO" id="GO:0051879">
    <property type="term" value="F:Hsp90 protein binding"/>
    <property type="evidence" value="ECO:0007669"/>
    <property type="project" value="TreeGrafter"/>
</dbReference>
<dbReference type="PANTHER" id="PTHR22904">
    <property type="entry name" value="TPR REPEAT CONTAINING PROTEIN"/>
    <property type="match status" value="1"/>
</dbReference>
<dbReference type="GeneID" id="63799707"/>
<dbReference type="STRING" id="61395.A0A1Y1WG04"/>
<name>A0A1Y1WG04_9FUNG</name>
<proteinExistence type="predicted"/>
<accession>A0A1Y1WG04</accession>
<reference evidence="4 5" key="1">
    <citation type="submission" date="2016-07" db="EMBL/GenBank/DDBJ databases">
        <title>Pervasive Adenine N6-methylation of Active Genes in Fungi.</title>
        <authorList>
            <consortium name="DOE Joint Genome Institute"/>
            <person name="Mondo S.J."/>
            <person name="Dannebaum R.O."/>
            <person name="Kuo R.C."/>
            <person name="Labutti K."/>
            <person name="Haridas S."/>
            <person name="Kuo A."/>
            <person name="Salamov A."/>
            <person name="Ahrendt S.R."/>
            <person name="Lipzen A."/>
            <person name="Sullivan W."/>
            <person name="Andreopoulos W.B."/>
            <person name="Clum A."/>
            <person name="Lindquist E."/>
            <person name="Daum C."/>
            <person name="Ramamoorthy G.K."/>
            <person name="Gryganskyi A."/>
            <person name="Culley D."/>
            <person name="Magnuson J.K."/>
            <person name="James T.Y."/>
            <person name="O'Malley M.A."/>
            <person name="Stajich J.E."/>
            <person name="Spatafora J.W."/>
            <person name="Visel A."/>
            <person name="Grigoriev I.V."/>
        </authorList>
    </citation>
    <scope>NUCLEOTIDE SEQUENCE [LARGE SCALE GENOMIC DNA]</scope>
    <source>
        <strain evidence="4 5">ATCC 12442</strain>
    </source>
</reference>
<dbReference type="SUPFAM" id="SSF48452">
    <property type="entry name" value="TPR-like"/>
    <property type="match status" value="1"/>
</dbReference>
<keyword evidence="1" id="KW-0677">Repeat</keyword>
<dbReference type="PROSITE" id="PS50005">
    <property type="entry name" value="TPR"/>
    <property type="match status" value="1"/>
</dbReference>
<feature type="repeat" description="TPR" evidence="3">
    <location>
        <begin position="4"/>
        <end position="37"/>
    </location>
</feature>
<keyword evidence="5" id="KW-1185">Reference proteome</keyword>
<dbReference type="OrthoDB" id="2423701at2759"/>
<keyword evidence="2 3" id="KW-0802">TPR repeat</keyword>